<sequence length="185" mass="20895">MRDSRPQSLDLLLFENQPENAATAGKSPLQAIQRHAIALLKLNRAVLSLLPGQVRPWCRVANYRKHILVLETGNASWKTRLYYEIPVLLSALRSEILPSLSSIDIRINPSLMVKSHNNEQSVEKISERKLNNDSQSLPTRQLSHESAETLMALAERSPEKLKRRLERLAALAGESTSAAKMKRQR</sequence>
<protein>
    <recommendedName>
        <fullName evidence="6">DUF721 domain-containing protein</fullName>
    </recommendedName>
</protein>
<evidence type="ECO:0000313" key="2">
    <source>
        <dbReference type="EMBL" id="PHM33576.1"/>
    </source>
</evidence>
<name>A0A1N6MUD1_9GAMM</name>
<dbReference type="Proteomes" id="UP000224871">
    <property type="component" value="Unassembled WGS sequence"/>
</dbReference>
<evidence type="ECO:0000313" key="5">
    <source>
        <dbReference type="Proteomes" id="UP000224871"/>
    </source>
</evidence>
<evidence type="ECO:0008006" key="6">
    <source>
        <dbReference type="Google" id="ProtNLM"/>
    </source>
</evidence>
<reference evidence="4" key="2">
    <citation type="submission" date="2016-12" db="EMBL/GenBank/DDBJ databases">
        <authorList>
            <person name="Gaudriault S."/>
        </authorList>
    </citation>
    <scope>NUCLEOTIDE SEQUENCE [LARGE SCALE GENOMIC DNA]</scope>
    <source>
        <strain evidence="4">HGB1681 (deposited as PTA-6826 in the American Type Culture Collection)</strain>
    </source>
</reference>
<keyword evidence="5" id="KW-1185">Reference proteome</keyword>
<dbReference type="EMBL" id="FTLG01000050">
    <property type="protein sequence ID" value="SIP72359.1"/>
    <property type="molecule type" value="Genomic_DNA"/>
</dbReference>
<dbReference type="Proteomes" id="UP000196435">
    <property type="component" value="Unassembled WGS sequence"/>
</dbReference>
<accession>A0A1N6MUD1</accession>
<organism evidence="3 4">
    <name type="scientific">Xenorhabdus innexi</name>
    <dbReference type="NCBI Taxonomy" id="290109"/>
    <lineage>
        <taxon>Bacteria</taxon>
        <taxon>Pseudomonadati</taxon>
        <taxon>Pseudomonadota</taxon>
        <taxon>Gammaproteobacteria</taxon>
        <taxon>Enterobacterales</taxon>
        <taxon>Morganellaceae</taxon>
        <taxon>Xenorhabdus</taxon>
    </lineage>
</organism>
<dbReference type="Pfam" id="PF05258">
    <property type="entry name" value="DciA"/>
    <property type="match status" value="1"/>
</dbReference>
<proteinExistence type="predicted"/>
<feature type="region of interest" description="Disordered" evidence="1">
    <location>
        <begin position="118"/>
        <end position="142"/>
    </location>
</feature>
<reference evidence="3" key="1">
    <citation type="submission" date="2016-12" db="EMBL/GenBank/DDBJ databases">
        <authorList>
            <person name="Song W.-J."/>
            <person name="Kurnit D.M."/>
        </authorList>
    </citation>
    <scope>NUCLEOTIDE SEQUENCE [LARGE SCALE GENOMIC DNA]</scope>
    <source>
        <strain evidence="3">HGB1681</strain>
    </source>
</reference>
<dbReference type="RefSeq" id="WP_086956591.1">
    <property type="nucleotide sequence ID" value="NZ_CAWNQC010000168.1"/>
</dbReference>
<feature type="compositionally biased region" description="Polar residues" evidence="1">
    <location>
        <begin position="132"/>
        <end position="141"/>
    </location>
</feature>
<reference evidence="2 5" key="3">
    <citation type="journal article" date="2017" name="Nat. Microbiol.">
        <title>Natural product diversity associated with the nematode symbionts Photorhabdus and Xenorhabdus.</title>
        <authorList>
            <person name="Tobias N.J."/>
            <person name="Wolff H."/>
            <person name="Djahanschiri B."/>
            <person name="Grundmann F."/>
            <person name="Kronenwerth M."/>
            <person name="Shi Y.M."/>
            <person name="Simonyi S."/>
            <person name="Grun P."/>
            <person name="Shapiro-Ilan D."/>
            <person name="Pidot S.J."/>
            <person name="Stinear T.P."/>
            <person name="Ebersberger I."/>
            <person name="Bode H.B."/>
        </authorList>
    </citation>
    <scope>NUCLEOTIDE SEQUENCE [LARGE SCALE GENOMIC DNA]</scope>
    <source>
        <strain evidence="2 5">DSM 16336</strain>
    </source>
</reference>
<feature type="compositionally biased region" description="Basic and acidic residues" evidence="1">
    <location>
        <begin position="121"/>
        <end position="131"/>
    </location>
</feature>
<evidence type="ECO:0000256" key="1">
    <source>
        <dbReference type="SAM" id="MobiDB-lite"/>
    </source>
</evidence>
<gene>
    <name evidence="2" type="ORF">Xinn_02310</name>
    <name evidence="3" type="ORF">XIS1_1430037</name>
</gene>
<dbReference type="AlphaFoldDB" id="A0A1N6MUD1"/>
<dbReference type="EMBL" id="NIBU01000025">
    <property type="protein sequence ID" value="PHM33576.1"/>
    <property type="molecule type" value="Genomic_DNA"/>
</dbReference>
<evidence type="ECO:0000313" key="3">
    <source>
        <dbReference type="EMBL" id="SIP72359.1"/>
    </source>
</evidence>
<dbReference type="InterPro" id="IPR007922">
    <property type="entry name" value="DciA-like"/>
</dbReference>
<dbReference type="OrthoDB" id="5767011at2"/>
<evidence type="ECO:0000313" key="4">
    <source>
        <dbReference type="Proteomes" id="UP000196435"/>
    </source>
</evidence>